<evidence type="ECO:0000256" key="1">
    <source>
        <dbReference type="RuleBase" id="RU363076"/>
    </source>
</evidence>
<proteinExistence type="inferred from homology"/>
<dbReference type="CDD" id="cd06662">
    <property type="entry name" value="SURF1"/>
    <property type="match status" value="1"/>
</dbReference>
<name>A0ABT0BDM0_9SPHN</name>
<reference evidence="2" key="1">
    <citation type="submission" date="2022-03" db="EMBL/GenBank/DDBJ databases">
        <title>Identification of a novel bacterium isolated from mangrove sediments.</title>
        <authorList>
            <person name="Pan X."/>
        </authorList>
    </citation>
    <scope>NUCLEOTIDE SEQUENCE</scope>
    <source>
        <strain evidence="2">B1949</strain>
    </source>
</reference>
<feature type="transmembrane region" description="Helical" evidence="1">
    <location>
        <begin position="163"/>
        <end position="182"/>
    </location>
</feature>
<dbReference type="PROSITE" id="PS51257">
    <property type="entry name" value="PROKAR_LIPOPROTEIN"/>
    <property type="match status" value="1"/>
</dbReference>
<accession>A0ABT0BDM0</accession>
<keyword evidence="3" id="KW-1185">Reference proteome</keyword>
<comment type="similarity">
    <text evidence="1">Belongs to the SURF1 family.</text>
</comment>
<comment type="caution">
    <text evidence="1">Lacks conserved residue(s) required for the propagation of feature annotation.</text>
</comment>
<organism evidence="2 3">
    <name type="scientific">Novosphingobium organovorum</name>
    <dbReference type="NCBI Taxonomy" id="2930092"/>
    <lineage>
        <taxon>Bacteria</taxon>
        <taxon>Pseudomonadati</taxon>
        <taxon>Pseudomonadota</taxon>
        <taxon>Alphaproteobacteria</taxon>
        <taxon>Sphingomonadales</taxon>
        <taxon>Sphingomonadaceae</taxon>
        <taxon>Novosphingobium</taxon>
    </lineage>
</organism>
<dbReference type="Proteomes" id="UP001162881">
    <property type="component" value="Unassembled WGS sequence"/>
</dbReference>
<keyword evidence="1" id="KW-1133">Transmembrane helix</keyword>
<evidence type="ECO:0000313" key="3">
    <source>
        <dbReference type="Proteomes" id="UP001162881"/>
    </source>
</evidence>
<protein>
    <recommendedName>
        <fullName evidence="1">SURF1-like protein</fullName>
    </recommendedName>
</protein>
<keyword evidence="1" id="KW-0812">Transmembrane</keyword>
<sequence length="188" mass="19882">MRHIPILSTLVVLLACALMVGLGFWQLERRREKEALLAHYAHAQGLTAPVAWNADGGPSPELWYRRTSVPCASLSDQSAVAGRSRSGTAGFAATAQCHLAGGGTARVVLGWTEHPDWKAPLPGGVVSGVIAPGPRLVADPPLGGLGANALPDPADLPNNHLSYAIQWFLFALTALVIYALALRKRLRA</sequence>
<keyword evidence="1" id="KW-0472">Membrane</keyword>
<keyword evidence="1" id="KW-1003">Cell membrane</keyword>
<dbReference type="RefSeq" id="WP_244020602.1">
    <property type="nucleotide sequence ID" value="NZ_JALHLF010000036.1"/>
</dbReference>
<dbReference type="InterPro" id="IPR002994">
    <property type="entry name" value="Surf1/Shy1"/>
</dbReference>
<dbReference type="Pfam" id="PF02104">
    <property type="entry name" value="SURF1"/>
    <property type="match status" value="2"/>
</dbReference>
<dbReference type="EMBL" id="JALHLF010000036">
    <property type="protein sequence ID" value="MCJ2183162.1"/>
    <property type="molecule type" value="Genomic_DNA"/>
</dbReference>
<comment type="subcellular location">
    <subcellularLocation>
        <location evidence="1">Cell membrane</location>
        <topology evidence="1">Multi-pass membrane protein</topology>
    </subcellularLocation>
</comment>
<gene>
    <name evidence="2" type="ORF">MTR62_10725</name>
</gene>
<comment type="caution">
    <text evidence="2">The sequence shown here is derived from an EMBL/GenBank/DDBJ whole genome shotgun (WGS) entry which is preliminary data.</text>
</comment>
<evidence type="ECO:0000313" key="2">
    <source>
        <dbReference type="EMBL" id="MCJ2183162.1"/>
    </source>
</evidence>